<dbReference type="Proteomes" id="UP000682733">
    <property type="component" value="Unassembled WGS sequence"/>
</dbReference>
<dbReference type="Proteomes" id="UP000677228">
    <property type="component" value="Unassembled WGS sequence"/>
</dbReference>
<accession>A0A816EE54</accession>
<evidence type="ECO:0000313" key="4">
    <source>
        <dbReference type="EMBL" id="CAF4458344.1"/>
    </source>
</evidence>
<evidence type="ECO:0000256" key="1">
    <source>
        <dbReference type="SAM" id="MobiDB-lite"/>
    </source>
</evidence>
<dbReference type="Proteomes" id="UP000663829">
    <property type="component" value="Unassembled WGS sequence"/>
</dbReference>
<feature type="non-terminal residue" evidence="3">
    <location>
        <position position="47"/>
    </location>
</feature>
<gene>
    <name evidence="3" type="ORF">GPM918_LOCUS45196</name>
    <name evidence="2" type="ORF">OVA965_LOCUS43751</name>
    <name evidence="5" type="ORF">SRO942_LOCUS47493</name>
    <name evidence="4" type="ORF">TMI583_LOCUS46139</name>
</gene>
<name>A0A816EE54_9BILA</name>
<feature type="non-terminal residue" evidence="3">
    <location>
        <position position="1"/>
    </location>
</feature>
<evidence type="ECO:0000313" key="2">
    <source>
        <dbReference type="EMBL" id="CAF1631577.1"/>
    </source>
</evidence>
<dbReference type="EMBL" id="CAJOBA010084792">
    <property type="protein sequence ID" value="CAF4458344.1"/>
    <property type="molecule type" value="Genomic_DNA"/>
</dbReference>
<evidence type="ECO:0000313" key="5">
    <source>
        <dbReference type="EMBL" id="CAF4563683.1"/>
    </source>
</evidence>
<proteinExistence type="predicted"/>
<evidence type="ECO:0000313" key="6">
    <source>
        <dbReference type="Proteomes" id="UP000663829"/>
    </source>
</evidence>
<comment type="caution">
    <text evidence="3">The sequence shown here is derived from an EMBL/GenBank/DDBJ whole genome shotgun (WGS) entry which is preliminary data.</text>
</comment>
<feature type="region of interest" description="Disordered" evidence="1">
    <location>
        <begin position="22"/>
        <end position="47"/>
    </location>
</feature>
<dbReference type="AlphaFoldDB" id="A0A816EE54"/>
<dbReference type="EMBL" id="CAJNOQ010049025">
    <property type="protein sequence ID" value="CAF1645408.1"/>
    <property type="molecule type" value="Genomic_DNA"/>
</dbReference>
<keyword evidence="6" id="KW-1185">Reference proteome</keyword>
<protein>
    <submittedName>
        <fullName evidence="3">Uncharacterized protein</fullName>
    </submittedName>
</protein>
<evidence type="ECO:0000313" key="3">
    <source>
        <dbReference type="EMBL" id="CAF1645408.1"/>
    </source>
</evidence>
<dbReference type="Proteomes" id="UP000681722">
    <property type="component" value="Unassembled WGS sequence"/>
</dbReference>
<dbReference type="EMBL" id="CAJNOK010059082">
    <property type="protein sequence ID" value="CAF1631577.1"/>
    <property type="molecule type" value="Genomic_DNA"/>
</dbReference>
<dbReference type="EMBL" id="CAJOBC010118561">
    <property type="protein sequence ID" value="CAF4563683.1"/>
    <property type="molecule type" value="Genomic_DNA"/>
</dbReference>
<organism evidence="3 6">
    <name type="scientific">Didymodactylos carnosus</name>
    <dbReference type="NCBI Taxonomy" id="1234261"/>
    <lineage>
        <taxon>Eukaryota</taxon>
        <taxon>Metazoa</taxon>
        <taxon>Spiralia</taxon>
        <taxon>Gnathifera</taxon>
        <taxon>Rotifera</taxon>
        <taxon>Eurotatoria</taxon>
        <taxon>Bdelloidea</taxon>
        <taxon>Philodinida</taxon>
        <taxon>Philodinidae</taxon>
        <taxon>Didymodactylos</taxon>
    </lineage>
</organism>
<sequence length="47" mass="5065">YTNPNVSSQSNQILHGVHIHQEKDGRLCATPKSPLTGVPGQPTRATQ</sequence>
<reference evidence="3" key="1">
    <citation type="submission" date="2021-02" db="EMBL/GenBank/DDBJ databases">
        <authorList>
            <person name="Nowell W R."/>
        </authorList>
    </citation>
    <scope>NUCLEOTIDE SEQUENCE</scope>
</reference>